<reference evidence="3 4" key="2">
    <citation type="submission" date="2024-05" db="EMBL/GenBank/DDBJ databases">
        <authorList>
            <person name="Chen Y."/>
            <person name="Shah S."/>
            <person name="Dougan E. K."/>
            <person name="Thang M."/>
            <person name="Chan C."/>
        </authorList>
    </citation>
    <scope>NUCLEOTIDE SEQUENCE [LARGE SCALE GENOMIC DNA]</scope>
</reference>
<dbReference type="OrthoDB" id="10396533at2759"/>
<comment type="caution">
    <text evidence="2">The sequence shown here is derived from an EMBL/GenBank/DDBJ whole genome shotgun (WGS) entry which is preliminary data.</text>
</comment>
<evidence type="ECO:0000313" key="4">
    <source>
        <dbReference type="Proteomes" id="UP001152797"/>
    </source>
</evidence>
<feature type="domain" description="F-box" evidence="1">
    <location>
        <begin position="141"/>
        <end position="187"/>
    </location>
</feature>
<dbReference type="InterPro" id="IPR001810">
    <property type="entry name" value="F-box_dom"/>
</dbReference>
<name>A0A9P1FUI1_9DINO</name>
<dbReference type="AlphaFoldDB" id="A0A9P1FUI1"/>
<dbReference type="PROSITE" id="PS50181">
    <property type="entry name" value="FBOX"/>
    <property type="match status" value="1"/>
</dbReference>
<evidence type="ECO:0000313" key="2">
    <source>
        <dbReference type="EMBL" id="CAI3988953.1"/>
    </source>
</evidence>
<keyword evidence="4" id="KW-1185">Reference proteome</keyword>
<protein>
    <submittedName>
        <fullName evidence="3">Nodulation protein NolNO</fullName>
    </submittedName>
</protein>
<reference evidence="2" key="1">
    <citation type="submission" date="2022-10" db="EMBL/GenBank/DDBJ databases">
        <authorList>
            <person name="Chen Y."/>
            <person name="Dougan E. K."/>
            <person name="Chan C."/>
            <person name="Rhodes N."/>
            <person name="Thang M."/>
        </authorList>
    </citation>
    <scope>NUCLEOTIDE SEQUENCE</scope>
</reference>
<evidence type="ECO:0000313" key="3">
    <source>
        <dbReference type="EMBL" id="CAL4776265.1"/>
    </source>
</evidence>
<evidence type="ECO:0000259" key="1">
    <source>
        <dbReference type="PROSITE" id="PS50181"/>
    </source>
</evidence>
<dbReference type="EMBL" id="CAMXCT030001318">
    <property type="protein sequence ID" value="CAL4776265.1"/>
    <property type="molecule type" value="Genomic_DNA"/>
</dbReference>
<accession>A0A9P1FUI1</accession>
<dbReference type="EMBL" id="CAMXCT010001318">
    <property type="protein sequence ID" value="CAI3988953.1"/>
    <property type="molecule type" value="Genomic_DNA"/>
</dbReference>
<sequence length="461" mass="52823">MKKKWEARESERPEKASAFPLKFKAIRPCLLNVAERRTPGCRFSTWGMWNRRRCVVTLGSEDLRVYIADHKPPTVFDLNRLHVRRGQRHLELSRSNWMTKVFQRLCCCEPLTCTITMRLDQVEDLCAFLFPQPDIDRSSSRVPLAVFPPEVLHVITEFLVLPTIHDVMRCSVKLREMLTADAFWQHFYIKLFPLQVRNQVEEFDDIDGCSVFDRVAIANLRFCNVCHARRHLPGSCACGAKQKFNKFVHFDMRAAEKLRLGLHKLQIHFMIKGFDLQAAFLCFSSRYHGNSLASMLRQTAAYGRMHLLVCESFSGEVFGALLRFPLMRRSSKRYGSSDRLMLFSMGQEEPLRVFEGSEKFPVVKSIPDALSIGTVSEAALELNWDLSLATCEQSILCHGSRLSGSTALRSVVAFSDASSDSNDRRISHLTSNWGSHPDVQRNVARQLLQLGGQQDLRHYFT</sequence>
<organism evidence="2">
    <name type="scientific">Cladocopium goreaui</name>
    <dbReference type="NCBI Taxonomy" id="2562237"/>
    <lineage>
        <taxon>Eukaryota</taxon>
        <taxon>Sar</taxon>
        <taxon>Alveolata</taxon>
        <taxon>Dinophyceae</taxon>
        <taxon>Suessiales</taxon>
        <taxon>Symbiodiniaceae</taxon>
        <taxon>Cladocopium</taxon>
    </lineage>
</organism>
<proteinExistence type="predicted"/>
<dbReference type="Pfam" id="PF07534">
    <property type="entry name" value="TLD"/>
    <property type="match status" value="1"/>
</dbReference>
<dbReference type="InterPro" id="IPR006571">
    <property type="entry name" value="TLDc_dom"/>
</dbReference>
<dbReference type="EMBL" id="CAMXCT020001318">
    <property type="protein sequence ID" value="CAL1142328.1"/>
    <property type="molecule type" value="Genomic_DNA"/>
</dbReference>
<gene>
    <name evidence="2" type="ORF">C1SCF055_LOCUS16063</name>
</gene>
<dbReference type="Proteomes" id="UP001152797">
    <property type="component" value="Unassembled WGS sequence"/>
</dbReference>